<dbReference type="InterPro" id="IPR029062">
    <property type="entry name" value="Class_I_gatase-like"/>
</dbReference>
<proteinExistence type="predicted"/>
<evidence type="ECO:0000313" key="6">
    <source>
        <dbReference type="Proteomes" id="UP001500016"/>
    </source>
</evidence>
<dbReference type="InterPro" id="IPR002818">
    <property type="entry name" value="DJ-1/PfpI"/>
</dbReference>
<dbReference type="SUPFAM" id="SSF52317">
    <property type="entry name" value="Class I glutamine amidotransferase-like"/>
    <property type="match status" value="1"/>
</dbReference>
<dbReference type="PROSITE" id="PS01124">
    <property type="entry name" value="HTH_ARAC_FAMILY_2"/>
    <property type="match status" value="1"/>
</dbReference>
<dbReference type="CDD" id="cd03137">
    <property type="entry name" value="GATase1_AraC_1"/>
    <property type="match status" value="1"/>
</dbReference>
<evidence type="ECO:0000256" key="2">
    <source>
        <dbReference type="ARBA" id="ARBA00023163"/>
    </source>
</evidence>
<feature type="region of interest" description="Disordered" evidence="3">
    <location>
        <begin position="320"/>
        <end position="363"/>
    </location>
</feature>
<dbReference type="Pfam" id="PF01965">
    <property type="entry name" value="DJ-1_PfpI"/>
    <property type="match status" value="1"/>
</dbReference>
<keyword evidence="6" id="KW-1185">Reference proteome</keyword>
<keyword evidence="1" id="KW-0805">Transcription regulation</keyword>
<evidence type="ECO:0000259" key="4">
    <source>
        <dbReference type="PROSITE" id="PS01124"/>
    </source>
</evidence>
<dbReference type="InterPro" id="IPR009057">
    <property type="entry name" value="Homeodomain-like_sf"/>
</dbReference>
<dbReference type="InterPro" id="IPR018060">
    <property type="entry name" value="HTH_AraC"/>
</dbReference>
<feature type="domain" description="HTH araC/xylS-type" evidence="4">
    <location>
        <begin position="221"/>
        <end position="319"/>
    </location>
</feature>
<accession>A0ABN2W5L6</accession>
<dbReference type="Gene3D" id="1.10.10.60">
    <property type="entry name" value="Homeodomain-like"/>
    <property type="match status" value="1"/>
</dbReference>
<reference evidence="5 6" key="1">
    <citation type="journal article" date="2019" name="Int. J. Syst. Evol. Microbiol.">
        <title>The Global Catalogue of Microorganisms (GCM) 10K type strain sequencing project: providing services to taxonomists for standard genome sequencing and annotation.</title>
        <authorList>
            <consortium name="The Broad Institute Genomics Platform"/>
            <consortium name="The Broad Institute Genome Sequencing Center for Infectious Disease"/>
            <person name="Wu L."/>
            <person name="Ma J."/>
        </authorList>
    </citation>
    <scope>NUCLEOTIDE SEQUENCE [LARGE SCALE GENOMIC DNA]</scope>
    <source>
        <strain evidence="5 6">JCM 15478</strain>
    </source>
</reference>
<dbReference type="Gene3D" id="3.40.50.880">
    <property type="match status" value="1"/>
</dbReference>
<dbReference type="Pfam" id="PF12833">
    <property type="entry name" value="HTH_18"/>
    <property type="match status" value="1"/>
</dbReference>
<keyword evidence="2" id="KW-0804">Transcription</keyword>
<feature type="compositionally biased region" description="Low complexity" evidence="3">
    <location>
        <begin position="330"/>
        <end position="356"/>
    </location>
</feature>
<organism evidence="5 6">
    <name type="scientific">Streptomyces albiaxialis</name>
    <dbReference type="NCBI Taxonomy" id="329523"/>
    <lineage>
        <taxon>Bacteria</taxon>
        <taxon>Bacillati</taxon>
        <taxon>Actinomycetota</taxon>
        <taxon>Actinomycetes</taxon>
        <taxon>Kitasatosporales</taxon>
        <taxon>Streptomycetaceae</taxon>
        <taxon>Streptomyces</taxon>
    </lineage>
</organism>
<sequence length="363" mass="38141">MTVATPHHVAVLALAPVVAFDLSIPAQMLAGVGTGAGDAAYEVRTCTPDGSPVPTVNGYGVTPQGDLSLLEHADTVIVAGTRCPAVVEDGAVDPRVAEALRAARRHARLVSLCTGSFVLAAAGLLDGGRAATHWRYARQFRRLFPAVDLDTNPLFVADRGILTSAGGAAAIDLCLHLVREDHGSAVANRVARYNVVAPLRDGGQAQYVEHPVREDAGTSTAGARTLMTEHLDRRLSLGDLAAHCHMSVRTFTRRFRQETGLSPAAWLASARLERVRHLLESTELPVDDIAARTGLGSGTNLRQRMRDALDTTPSAYRRAFRSRQSTAVPSSSTISGGSASRGTPSIVVAGAAPAAPSREASTP</sequence>
<evidence type="ECO:0000256" key="1">
    <source>
        <dbReference type="ARBA" id="ARBA00023015"/>
    </source>
</evidence>
<dbReference type="InterPro" id="IPR052158">
    <property type="entry name" value="INH-QAR"/>
</dbReference>
<comment type="caution">
    <text evidence="5">The sequence shown here is derived from an EMBL/GenBank/DDBJ whole genome shotgun (WGS) entry which is preliminary data.</text>
</comment>
<gene>
    <name evidence="5" type="ORF">GCM10009801_44150</name>
</gene>
<dbReference type="SMART" id="SM00342">
    <property type="entry name" value="HTH_ARAC"/>
    <property type="match status" value="1"/>
</dbReference>
<dbReference type="PANTHER" id="PTHR43130:SF3">
    <property type="entry name" value="HTH-TYPE TRANSCRIPTIONAL REGULATOR RV1931C"/>
    <property type="match status" value="1"/>
</dbReference>
<protein>
    <submittedName>
        <fullName evidence="5">Helix-turn-helix domain-containing protein</fullName>
    </submittedName>
</protein>
<dbReference type="EMBL" id="BAAAPE010000011">
    <property type="protein sequence ID" value="GAA2083603.1"/>
    <property type="molecule type" value="Genomic_DNA"/>
</dbReference>
<dbReference type="Proteomes" id="UP001500016">
    <property type="component" value="Unassembled WGS sequence"/>
</dbReference>
<name>A0ABN2W5L6_9ACTN</name>
<evidence type="ECO:0000256" key="3">
    <source>
        <dbReference type="SAM" id="MobiDB-lite"/>
    </source>
</evidence>
<dbReference type="SUPFAM" id="SSF46689">
    <property type="entry name" value="Homeodomain-like"/>
    <property type="match status" value="2"/>
</dbReference>
<dbReference type="PANTHER" id="PTHR43130">
    <property type="entry name" value="ARAC-FAMILY TRANSCRIPTIONAL REGULATOR"/>
    <property type="match status" value="1"/>
</dbReference>
<evidence type="ECO:0000313" key="5">
    <source>
        <dbReference type="EMBL" id="GAA2083603.1"/>
    </source>
</evidence>